<dbReference type="EMBL" id="CCDI010000003">
    <property type="protein sequence ID" value="CDQ24564.1"/>
    <property type="molecule type" value="Genomic_DNA"/>
</dbReference>
<dbReference type="PROSITE" id="PS50968">
    <property type="entry name" value="BIOTINYL_LIPOYL"/>
    <property type="match status" value="1"/>
</dbReference>
<dbReference type="InterPro" id="IPR011053">
    <property type="entry name" value="Single_hybrid_motif"/>
</dbReference>
<reference evidence="11" key="1">
    <citation type="submission" date="2014-03" db="EMBL/GenBank/DDBJ databases">
        <authorList>
            <person name="Urmite Genomes U."/>
        </authorList>
    </citation>
    <scope>NUCLEOTIDE SEQUENCE [LARGE SCALE GENOMIC DNA]</scope>
    <source>
        <strain evidence="11">HD-03</strain>
    </source>
</reference>
<evidence type="ECO:0000256" key="1">
    <source>
        <dbReference type="ARBA" id="ARBA00001938"/>
    </source>
</evidence>
<dbReference type="GO" id="GO:0005737">
    <property type="term" value="C:cytoplasm"/>
    <property type="evidence" value="ECO:0007669"/>
    <property type="project" value="TreeGrafter"/>
</dbReference>
<dbReference type="Pfam" id="PF00364">
    <property type="entry name" value="Biotin_lipoyl"/>
    <property type="match status" value="1"/>
</dbReference>
<dbReference type="PANTHER" id="PTHR43178:SF5">
    <property type="entry name" value="LIPOAMIDE ACYLTRANSFERASE COMPONENT OF BRANCHED-CHAIN ALPHA-KETO ACID DEHYDROGENASE COMPLEX, MITOCHONDRIAL"/>
    <property type="match status" value="1"/>
</dbReference>
<keyword evidence="5 6" id="KW-0012">Acyltransferase</keyword>
<organism evidence="10 11">
    <name type="scientific">Halobacillus karajensis</name>
    <dbReference type="NCBI Taxonomy" id="195088"/>
    <lineage>
        <taxon>Bacteria</taxon>
        <taxon>Bacillati</taxon>
        <taxon>Bacillota</taxon>
        <taxon>Bacilli</taxon>
        <taxon>Bacillales</taxon>
        <taxon>Bacillaceae</taxon>
        <taxon>Halobacillus</taxon>
    </lineage>
</organism>
<dbReference type="InterPro" id="IPR023213">
    <property type="entry name" value="CAT-like_dom_sf"/>
</dbReference>
<comment type="caution">
    <text evidence="10">The sequence shown here is derived from an EMBL/GenBank/DDBJ whole genome shotgun (WGS) entry which is preliminary data.</text>
</comment>
<dbReference type="InterPro" id="IPR001078">
    <property type="entry name" value="2-oxoacid_DH_actylTfrase"/>
</dbReference>
<evidence type="ECO:0000259" key="9">
    <source>
        <dbReference type="PROSITE" id="PS51826"/>
    </source>
</evidence>
<dbReference type="InterPro" id="IPR004167">
    <property type="entry name" value="PSBD"/>
</dbReference>
<dbReference type="RefSeq" id="WP_035509492.1">
    <property type="nucleotide sequence ID" value="NZ_CCDI010000003.1"/>
</dbReference>
<dbReference type="InterPro" id="IPR050743">
    <property type="entry name" value="2-oxoacid_DH_E2_comp"/>
</dbReference>
<accession>A0A024P685</accession>
<evidence type="ECO:0000256" key="7">
    <source>
        <dbReference type="SAM" id="MobiDB-lite"/>
    </source>
</evidence>
<feature type="compositionally biased region" description="Basic and acidic residues" evidence="7">
    <location>
        <begin position="94"/>
        <end position="104"/>
    </location>
</feature>
<keyword evidence="3 6" id="KW-0808">Transferase</keyword>
<reference evidence="10 11" key="2">
    <citation type="submission" date="2014-05" db="EMBL/GenBank/DDBJ databases">
        <title>Draft genome sequence of Halobacillus karajensis HK-03.</title>
        <authorList>
            <person name="Khelaifia S."/>
            <person name="Croce O."/>
            <person name="Lagier J.C."/>
            <person name="Raoult D."/>
        </authorList>
    </citation>
    <scope>NUCLEOTIDE SEQUENCE [LARGE SCALE GENOMIC DNA]</scope>
    <source>
        <strain evidence="10 11">HD-03</strain>
    </source>
</reference>
<dbReference type="PROSITE" id="PS00189">
    <property type="entry name" value="LIPOYL"/>
    <property type="match status" value="1"/>
</dbReference>
<protein>
    <recommendedName>
        <fullName evidence="6">Dihydrolipoamide acetyltransferase component of pyruvate dehydrogenase complex</fullName>
        <ecNumber evidence="6">2.3.1.-</ecNumber>
    </recommendedName>
</protein>
<feature type="region of interest" description="Disordered" evidence="7">
    <location>
        <begin position="85"/>
        <end position="108"/>
    </location>
</feature>
<dbReference type="InterPro" id="IPR000089">
    <property type="entry name" value="Biotin_lipoyl"/>
</dbReference>
<evidence type="ECO:0000256" key="5">
    <source>
        <dbReference type="ARBA" id="ARBA00023315"/>
    </source>
</evidence>
<dbReference type="Pfam" id="PF00198">
    <property type="entry name" value="2-oxoacid_dh"/>
    <property type="match status" value="1"/>
</dbReference>
<keyword evidence="10" id="KW-0670">Pyruvate</keyword>
<dbReference type="InterPro" id="IPR036625">
    <property type="entry name" value="E3-bd_dom_sf"/>
</dbReference>
<name>A0A024P685_9BACI</name>
<dbReference type="SUPFAM" id="SSF51230">
    <property type="entry name" value="Single hybrid motif"/>
    <property type="match status" value="1"/>
</dbReference>
<proteinExistence type="inferred from homology"/>
<dbReference type="GO" id="GO:0016407">
    <property type="term" value="F:acetyltransferase activity"/>
    <property type="evidence" value="ECO:0007669"/>
    <property type="project" value="TreeGrafter"/>
</dbReference>
<dbReference type="PROSITE" id="PS51826">
    <property type="entry name" value="PSBD"/>
    <property type="match status" value="1"/>
</dbReference>
<evidence type="ECO:0000313" key="11">
    <source>
        <dbReference type="Proteomes" id="UP000028868"/>
    </source>
</evidence>
<sequence length="408" mass="44814">MAEKVVMPKFGMGMQEGTIAEWLKKENDVVEKGEPLVTISSEKITNELEAPSSGVLKIEAVEDETIQVGHTLAYIGEEGENLQAGLSSYSSPSKQEKSVQKQEDSAVMTKTTPAAIEKKRVKISPAAKKLAKTNDIDFTELKGTGPKGRITKQDVQDYLGWDAFTEKRAEKRDAEKETINQAIPVKGMRKVIADRMQHSLQESAQLTLMKKADITELLEIQKQAKQDLQAGRSSFTLTLTAFIARATVKALLKHKAVNSAYLDGVIHTYNDIHLGMATSLDEGLVVPVVFHAEKQGVFELAESIHLLSQKARAQKLSNDQLKGSTFTITNLGASGIEFFTPILNSPEAGILGVGAYQQSLVLADDEVEERSVLPLSLTFDHRTLDGAPASSFLKDIVFYLEHPYQMLL</sequence>
<comment type="cofactor">
    <cofactor evidence="1 6">
        <name>(R)-lipoate</name>
        <dbReference type="ChEBI" id="CHEBI:83088"/>
    </cofactor>
</comment>
<dbReference type="Gene3D" id="3.30.559.10">
    <property type="entry name" value="Chloramphenicol acetyltransferase-like domain"/>
    <property type="match status" value="1"/>
</dbReference>
<dbReference type="PANTHER" id="PTHR43178">
    <property type="entry name" value="DIHYDROLIPOAMIDE ACETYLTRANSFERASE COMPONENT OF PYRUVATE DEHYDROGENASE COMPLEX"/>
    <property type="match status" value="1"/>
</dbReference>
<dbReference type="InterPro" id="IPR003016">
    <property type="entry name" value="2-oxoA_DH_lipoyl-BS"/>
</dbReference>
<dbReference type="Proteomes" id="UP000028868">
    <property type="component" value="Unassembled WGS sequence"/>
</dbReference>
<feature type="domain" description="Lipoyl-binding" evidence="8">
    <location>
        <begin position="2"/>
        <end position="76"/>
    </location>
</feature>
<dbReference type="EC" id="2.3.1.-" evidence="6"/>
<keyword evidence="11" id="KW-1185">Reference proteome</keyword>
<dbReference type="Gene3D" id="4.10.320.10">
    <property type="entry name" value="E3-binding domain"/>
    <property type="match status" value="1"/>
</dbReference>
<evidence type="ECO:0000313" key="10">
    <source>
        <dbReference type="EMBL" id="CDQ24564.1"/>
    </source>
</evidence>
<dbReference type="Gene3D" id="2.40.50.100">
    <property type="match status" value="1"/>
</dbReference>
<gene>
    <name evidence="10" type="primary">pdhC_3</name>
    <name evidence="10" type="ORF">BN983_02852</name>
</gene>
<evidence type="ECO:0000256" key="6">
    <source>
        <dbReference type="RuleBase" id="RU003423"/>
    </source>
</evidence>
<evidence type="ECO:0000256" key="3">
    <source>
        <dbReference type="ARBA" id="ARBA00022679"/>
    </source>
</evidence>
<keyword evidence="4 6" id="KW-0450">Lipoyl</keyword>
<comment type="similarity">
    <text evidence="2 6">Belongs to the 2-oxoacid dehydrogenase family.</text>
</comment>
<dbReference type="GO" id="GO:0031405">
    <property type="term" value="F:lipoic acid binding"/>
    <property type="evidence" value="ECO:0007669"/>
    <property type="project" value="TreeGrafter"/>
</dbReference>
<evidence type="ECO:0000256" key="4">
    <source>
        <dbReference type="ARBA" id="ARBA00022823"/>
    </source>
</evidence>
<evidence type="ECO:0000256" key="2">
    <source>
        <dbReference type="ARBA" id="ARBA00007317"/>
    </source>
</evidence>
<dbReference type="Pfam" id="PF02817">
    <property type="entry name" value="E3_binding"/>
    <property type="match status" value="1"/>
</dbReference>
<evidence type="ECO:0000259" key="8">
    <source>
        <dbReference type="PROSITE" id="PS50968"/>
    </source>
</evidence>
<dbReference type="CDD" id="cd06849">
    <property type="entry name" value="lipoyl_domain"/>
    <property type="match status" value="1"/>
</dbReference>
<dbReference type="AlphaFoldDB" id="A0A024P685"/>
<feature type="domain" description="Peripheral subunit-binding (PSBD)" evidence="9">
    <location>
        <begin position="122"/>
        <end position="159"/>
    </location>
</feature>
<dbReference type="SUPFAM" id="SSF47005">
    <property type="entry name" value="Peripheral subunit-binding domain of 2-oxo acid dehydrogenase complex"/>
    <property type="match status" value="1"/>
</dbReference>
<dbReference type="SUPFAM" id="SSF52777">
    <property type="entry name" value="CoA-dependent acyltransferases"/>
    <property type="match status" value="1"/>
</dbReference>